<feature type="compositionally biased region" description="Basic residues" evidence="1">
    <location>
        <begin position="1"/>
        <end position="14"/>
    </location>
</feature>
<reference evidence="2" key="1">
    <citation type="submission" date="2021-03" db="EMBL/GenBank/DDBJ databases">
        <authorList>
            <consortium name="Genoscope - CEA"/>
            <person name="William W."/>
        </authorList>
    </citation>
    <scope>NUCLEOTIDE SEQUENCE</scope>
    <source>
        <strain evidence="2">Doubled-haploid Pahang</strain>
    </source>
</reference>
<protein>
    <submittedName>
        <fullName evidence="2">(wild Malaysian banana) hypothetical protein</fullName>
    </submittedName>
</protein>
<dbReference type="Proteomes" id="UP000012960">
    <property type="component" value="Unplaced"/>
</dbReference>
<accession>A0A804I291</accession>
<keyword evidence="4" id="KW-1185">Reference proteome</keyword>
<dbReference type="Gramene" id="Ma02_t13040.1">
    <property type="protein sequence ID" value="Ma02_p13040.1"/>
    <property type="gene ID" value="Ma02_g13040"/>
</dbReference>
<organism evidence="3 4">
    <name type="scientific">Musa acuminata subsp. malaccensis</name>
    <name type="common">Wild banana</name>
    <name type="synonym">Musa malaccensis</name>
    <dbReference type="NCBI Taxonomy" id="214687"/>
    <lineage>
        <taxon>Eukaryota</taxon>
        <taxon>Viridiplantae</taxon>
        <taxon>Streptophyta</taxon>
        <taxon>Embryophyta</taxon>
        <taxon>Tracheophyta</taxon>
        <taxon>Spermatophyta</taxon>
        <taxon>Magnoliopsida</taxon>
        <taxon>Liliopsida</taxon>
        <taxon>Zingiberales</taxon>
        <taxon>Musaceae</taxon>
        <taxon>Musa</taxon>
    </lineage>
</organism>
<dbReference type="InParanoid" id="A0A804I291"/>
<dbReference type="EnsemblPlants" id="Ma02_t13040.1">
    <property type="protein sequence ID" value="Ma02_p13040.1"/>
    <property type="gene ID" value="Ma02_g13040"/>
</dbReference>
<gene>
    <name evidence="2" type="ORF">GSMUA_68010.1</name>
</gene>
<reference evidence="3" key="2">
    <citation type="submission" date="2021-05" db="UniProtKB">
        <authorList>
            <consortium name="EnsemblPlants"/>
        </authorList>
    </citation>
    <scope>IDENTIFICATION</scope>
    <source>
        <strain evidence="3">subsp. malaccensis</strain>
    </source>
</reference>
<proteinExistence type="predicted"/>
<feature type="region of interest" description="Disordered" evidence="1">
    <location>
        <begin position="1"/>
        <end position="36"/>
    </location>
</feature>
<sequence length="36" mass="4240">MMKKREMYRKKRMKSSSEEVIHRGSNGGKGSFSPFF</sequence>
<evidence type="ECO:0000256" key="1">
    <source>
        <dbReference type="SAM" id="MobiDB-lite"/>
    </source>
</evidence>
<dbReference type="EMBL" id="HG996467">
    <property type="protein sequence ID" value="CAG1861906.1"/>
    <property type="molecule type" value="Genomic_DNA"/>
</dbReference>
<evidence type="ECO:0000313" key="3">
    <source>
        <dbReference type="EnsemblPlants" id="Ma02_p13040.1"/>
    </source>
</evidence>
<evidence type="ECO:0000313" key="2">
    <source>
        <dbReference type="EMBL" id="CAG1861906.1"/>
    </source>
</evidence>
<evidence type="ECO:0000313" key="4">
    <source>
        <dbReference type="Proteomes" id="UP000012960"/>
    </source>
</evidence>
<name>A0A804I291_MUSAM</name>
<dbReference type="AlphaFoldDB" id="A0A804I291"/>